<evidence type="ECO:0000313" key="12">
    <source>
        <dbReference type="EMBL" id="ODA29374.1"/>
    </source>
</evidence>
<feature type="transmembrane region" description="Helical" evidence="8">
    <location>
        <begin position="453"/>
        <end position="478"/>
    </location>
</feature>
<keyword evidence="6 8" id="KW-0472">Membrane</keyword>
<feature type="transmembrane region" description="Helical" evidence="8">
    <location>
        <begin position="189"/>
        <end position="208"/>
    </location>
</feature>
<evidence type="ECO:0000256" key="3">
    <source>
        <dbReference type="ARBA" id="ARBA00022448"/>
    </source>
</evidence>
<feature type="chain" id="PRO_5008672873" description="Ammonium transporter" evidence="10">
    <location>
        <begin position="28"/>
        <end position="512"/>
    </location>
</feature>
<dbReference type="PROSITE" id="PS01219">
    <property type="entry name" value="AMMONIUM_TRANSP"/>
    <property type="match status" value="1"/>
</dbReference>
<evidence type="ECO:0000256" key="1">
    <source>
        <dbReference type="ARBA" id="ARBA00004141"/>
    </source>
</evidence>
<feature type="transmembrane region" description="Helical" evidence="8">
    <location>
        <begin position="283"/>
        <end position="305"/>
    </location>
</feature>
<comment type="similarity">
    <text evidence="2 8">Belongs to the ammonia transporter channel (TC 1.A.11.2) family.</text>
</comment>
<evidence type="ECO:0000256" key="4">
    <source>
        <dbReference type="ARBA" id="ARBA00022692"/>
    </source>
</evidence>
<protein>
    <recommendedName>
        <fullName evidence="8">Ammonium transporter</fullName>
    </recommendedName>
</protein>
<evidence type="ECO:0000256" key="8">
    <source>
        <dbReference type="RuleBase" id="RU362002"/>
    </source>
</evidence>
<feature type="signal peptide" evidence="10">
    <location>
        <begin position="1"/>
        <end position="27"/>
    </location>
</feature>
<evidence type="ECO:0000256" key="9">
    <source>
        <dbReference type="SAM" id="MobiDB-lite"/>
    </source>
</evidence>
<keyword evidence="5 8" id="KW-1133">Transmembrane helix</keyword>
<comment type="caution">
    <text evidence="12">The sequence shown here is derived from an EMBL/GenBank/DDBJ whole genome shotgun (WGS) entry which is preliminary data.</text>
</comment>
<dbReference type="InterPro" id="IPR018047">
    <property type="entry name" value="Ammonium_transpt_CS"/>
</dbReference>
<feature type="transmembrane region" description="Helical" evidence="8">
    <location>
        <begin position="248"/>
        <end position="271"/>
    </location>
</feature>
<dbReference type="OrthoDB" id="9814202at2"/>
<evidence type="ECO:0000313" key="13">
    <source>
        <dbReference type="Proteomes" id="UP000094828"/>
    </source>
</evidence>
<dbReference type="EMBL" id="LYDR01000130">
    <property type="protein sequence ID" value="ODA29374.1"/>
    <property type="molecule type" value="Genomic_DNA"/>
</dbReference>
<evidence type="ECO:0000256" key="10">
    <source>
        <dbReference type="SAM" id="SignalP"/>
    </source>
</evidence>
<feature type="transmembrane region" description="Helical" evidence="8">
    <location>
        <begin position="215"/>
        <end position="236"/>
    </location>
</feature>
<organism evidence="12 13">
    <name type="scientific">Planctopirus hydrillae</name>
    <dbReference type="NCBI Taxonomy" id="1841610"/>
    <lineage>
        <taxon>Bacteria</taxon>
        <taxon>Pseudomonadati</taxon>
        <taxon>Planctomycetota</taxon>
        <taxon>Planctomycetia</taxon>
        <taxon>Planctomycetales</taxon>
        <taxon>Planctomycetaceae</taxon>
        <taxon>Planctopirus</taxon>
    </lineage>
</organism>
<dbReference type="Proteomes" id="UP000094828">
    <property type="component" value="Unassembled WGS sequence"/>
</dbReference>
<dbReference type="SUPFAM" id="SSF111352">
    <property type="entry name" value="Ammonium transporter"/>
    <property type="match status" value="1"/>
</dbReference>
<keyword evidence="4 8" id="KW-0812">Transmembrane</keyword>
<evidence type="ECO:0000259" key="11">
    <source>
        <dbReference type="Pfam" id="PF00909"/>
    </source>
</evidence>
<dbReference type="GO" id="GO:0008519">
    <property type="term" value="F:ammonium channel activity"/>
    <property type="evidence" value="ECO:0007669"/>
    <property type="project" value="InterPro"/>
</dbReference>
<feature type="transmembrane region" description="Helical" evidence="8">
    <location>
        <begin position="409"/>
        <end position="429"/>
    </location>
</feature>
<dbReference type="NCBIfam" id="TIGR00836">
    <property type="entry name" value="amt"/>
    <property type="match status" value="1"/>
</dbReference>
<dbReference type="Gene3D" id="1.10.3430.10">
    <property type="entry name" value="Ammonium transporter AmtB like domains"/>
    <property type="match status" value="1"/>
</dbReference>
<dbReference type="InterPro" id="IPR029020">
    <property type="entry name" value="Ammonium/urea_transptr"/>
</dbReference>
<evidence type="ECO:0000256" key="5">
    <source>
        <dbReference type="ARBA" id="ARBA00022989"/>
    </source>
</evidence>
<dbReference type="GO" id="GO:0005886">
    <property type="term" value="C:plasma membrane"/>
    <property type="evidence" value="ECO:0007669"/>
    <property type="project" value="UniProtKB-SubCell"/>
</dbReference>
<dbReference type="AlphaFoldDB" id="A0A1C3E826"/>
<name>A0A1C3E826_9PLAN</name>
<feature type="transmembrane region" description="Helical" evidence="8">
    <location>
        <begin position="79"/>
        <end position="103"/>
    </location>
</feature>
<evidence type="ECO:0000256" key="6">
    <source>
        <dbReference type="ARBA" id="ARBA00023136"/>
    </source>
</evidence>
<keyword evidence="13" id="KW-1185">Reference proteome</keyword>
<feature type="region of interest" description="Disordered" evidence="9">
    <location>
        <begin position="37"/>
        <end position="56"/>
    </location>
</feature>
<evidence type="ECO:0000256" key="7">
    <source>
        <dbReference type="ARBA" id="ARBA00023177"/>
    </source>
</evidence>
<feature type="transmembrane region" description="Helical" evidence="8">
    <location>
        <begin position="355"/>
        <end position="373"/>
    </location>
</feature>
<dbReference type="GO" id="GO:0097272">
    <property type="term" value="P:ammonium homeostasis"/>
    <property type="evidence" value="ECO:0007669"/>
    <property type="project" value="TreeGrafter"/>
</dbReference>
<proteinExistence type="inferred from homology"/>
<dbReference type="InterPro" id="IPR024041">
    <property type="entry name" value="NH4_transpt_AmtB-like_dom"/>
</dbReference>
<feature type="domain" description="Ammonium transporter AmtB-like" evidence="11">
    <location>
        <begin position="79"/>
        <end position="505"/>
    </location>
</feature>
<dbReference type="PROSITE" id="PS51257">
    <property type="entry name" value="PROKAR_LIPOPROTEIN"/>
    <property type="match status" value="1"/>
</dbReference>
<dbReference type="PANTHER" id="PTHR11730:SF89">
    <property type="entry name" value="AMMONIUM TRANSPORTER SLL0108-RELATED"/>
    <property type="match status" value="1"/>
</dbReference>
<keyword evidence="7 8" id="KW-0924">Ammonia transport</keyword>
<dbReference type="PANTHER" id="PTHR11730">
    <property type="entry name" value="AMMONIUM TRANSPORTER"/>
    <property type="match status" value="1"/>
</dbReference>
<dbReference type="RefSeq" id="WP_068849772.1">
    <property type="nucleotide sequence ID" value="NZ_LYDR01000130.1"/>
</dbReference>
<dbReference type="STRING" id="1841610.A6X21_08740"/>
<gene>
    <name evidence="12" type="ORF">A6X21_08740</name>
</gene>
<sequence length="512" mass="52978">MTRSVALLGLTLLLTACCWSVSGQGFAQETPATPAAEAAATPAPAAAEEAKPAEAAPPADPIATLQATADKLTVGLDSVFVLFCGFLVFFMNAGFGAVESGFARSKNTVNILSKNFIVFAVCTLGFYLFGWGLMFGGGDGSVSGDGGWYGAKGIMMISGADNSPKIATLGYEGDYGSIAWAGVPLMVKFFFQLVFAGTAATIVSGAVAERIKYHSFIIFCFIMMIVMYPITGHWIWGYGYLAAKWNFWDFAGSTVVHSVGGWAALTGAIILGPRIGKYANGKVNAIPGHSMMAAFLGCMILWLGWFGFNPGSCMAVGDGALIAQVAVNTNAAAAIAALTSTATAWIVLGKPDIGMTLNGCLAGLVAITAPAAFTDLNCSLIIGAIAGVLVVLSVLAFDRVGVDDPVGATSVHLVNGIFGTICVGLFTTADLSTTPITGGPKAGLFFGGGTEQLIAQLVGIGMVGIYTVVVSAIVWLVIKYTVGLRVKPEEEIEGLDMGEHGNEAYHGFVIQN</sequence>
<feature type="transmembrane region" description="Helical" evidence="8">
    <location>
        <begin position="115"/>
        <end position="134"/>
    </location>
</feature>
<comment type="subcellular location">
    <subcellularLocation>
        <location evidence="8">Cell membrane</location>
        <topology evidence="8">Multi-pass membrane protein</topology>
    </subcellularLocation>
    <subcellularLocation>
        <location evidence="1">Membrane</location>
        <topology evidence="1">Multi-pass membrane protein</topology>
    </subcellularLocation>
</comment>
<evidence type="ECO:0000256" key="2">
    <source>
        <dbReference type="ARBA" id="ARBA00005887"/>
    </source>
</evidence>
<accession>A0A1C3E826</accession>
<keyword evidence="10" id="KW-0732">Signal</keyword>
<reference evidence="12 13" key="1">
    <citation type="submission" date="2016-05" db="EMBL/GenBank/DDBJ databases">
        <title>Genomic and physiological characterization of Planctopirus sp. isolated from fresh water lake.</title>
        <authorList>
            <person name="Subhash Y."/>
            <person name="Ramana C."/>
        </authorList>
    </citation>
    <scope>NUCLEOTIDE SEQUENCE [LARGE SCALE GENOMIC DNA]</scope>
    <source>
        <strain evidence="12 13">JC280</strain>
    </source>
</reference>
<dbReference type="InterPro" id="IPR001905">
    <property type="entry name" value="Ammonium_transpt"/>
</dbReference>
<dbReference type="Pfam" id="PF00909">
    <property type="entry name" value="Ammonium_transp"/>
    <property type="match status" value="1"/>
</dbReference>
<feature type="transmembrane region" description="Helical" evidence="8">
    <location>
        <begin position="325"/>
        <end position="348"/>
    </location>
</feature>
<keyword evidence="3 8" id="KW-0813">Transport</keyword>
<feature type="transmembrane region" description="Helical" evidence="8">
    <location>
        <begin position="379"/>
        <end position="397"/>
    </location>
</feature>